<feature type="transmembrane region" description="Helical" evidence="5">
    <location>
        <begin position="52"/>
        <end position="70"/>
    </location>
</feature>
<feature type="region of interest" description="Disordered" evidence="4">
    <location>
        <begin position="999"/>
        <end position="1018"/>
    </location>
</feature>
<keyword evidence="2" id="KW-0479">Metal-binding</keyword>
<dbReference type="Pfam" id="PF25474">
    <property type="entry name" value="TPR_TmcB"/>
    <property type="match status" value="1"/>
</dbReference>
<organism evidence="7 8">
    <name type="scientific">Blattamonas nauphoetae</name>
    <dbReference type="NCBI Taxonomy" id="2049346"/>
    <lineage>
        <taxon>Eukaryota</taxon>
        <taxon>Metamonada</taxon>
        <taxon>Preaxostyla</taxon>
        <taxon>Oxymonadida</taxon>
        <taxon>Blattamonas</taxon>
    </lineage>
</organism>
<keyword evidence="3" id="KW-0408">Iron</keyword>
<evidence type="ECO:0000313" key="7">
    <source>
        <dbReference type="EMBL" id="KAK2959543.1"/>
    </source>
</evidence>
<protein>
    <recommendedName>
        <fullName evidence="6">TmcB/TmcC TPR repeats domain-containing protein</fullName>
    </recommendedName>
</protein>
<evidence type="ECO:0000256" key="5">
    <source>
        <dbReference type="SAM" id="Phobius"/>
    </source>
</evidence>
<feature type="transmembrane region" description="Helical" evidence="5">
    <location>
        <begin position="255"/>
        <end position="274"/>
    </location>
</feature>
<dbReference type="Gene3D" id="1.25.40.10">
    <property type="entry name" value="Tetratricopeptide repeat domain"/>
    <property type="match status" value="1"/>
</dbReference>
<dbReference type="SUPFAM" id="SSF47188">
    <property type="entry name" value="Hemerythrin-like"/>
    <property type="match status" value="1"/>
</dbReference>
<dbReference type="Proteomes" id="UP001281761">
    <property type="component" value="Unassembled WGS sequence"/>
</dbReference>
<dbReference type="Gene3D" id="1.20.120.50">
    <property type="entry name" value="Hemerythrin-like"/>
    <property type="match status" value="1"/>
</dbReference>
<feature type="compositionally biased region" description="Low complexity" evidence="4">
    <location>
        <begin position="613"/>
        <end position="622"/>
    </location>
</feature>
<evidence type="ECO:0000256" key="1">
    <source>
        <dbReference type="ARBA" id="ARBA00010587"/>
    </source>
</evidence>
<evidence type="ECO:0000313" key="8">
    <source>
        <dbReference type="Proteomes" id="UP001281761"/>
    </source>
</evidence>
<keyword evidence="8" id="KW-1185">Reference proteome</keyword>
<dbReference type="InterPro" id="IPR052994">
    <property type="entry name" value="Tiny_macrocysts_regulators"/>
</dbReference>
<dbReference type="InterPro" id="IPR012827">
    <property type="entry name" value="Hemerythrin_metal-bd"/>
</dbReference>
<dbReference type="InterPro" id="IPR011990">
    <property type="entry name" value="TPR-like_helical_dom_sf"/>
</dbReference>
<dbReference type="PANTHER" id="PTHR31600">
    <property type="entry name" value="TINY MACROCYSTS PROTEIN B-RELATED"/>
    <property type="match status" value="1"/>
</dbReference>
<feature type="transmembrane region" description="Helical" evidence="5">
    <location>
        <begin position="227"/>
        <end position="249"/>
    </location>
</feature>
<feature type="transmembrane region" description="Helical" evidence="5">
    <location>
        <begin position="885"/>
        <end position="910"/>
    </location>
</feature>
<name>A0ABQ9Y769_9EUKA</name>
<feature type="region of interest" description="Disordered" evidence="4">
    <location>
        <begin position="582"/>
        <end position="639"/>
    </location>
</feature>
<comment type="caution">
    <text evidence="7">The sequence shown here is derived from an EMBL/GenBank/DDBJ whole genome shotgun (WGS) entry which is preliminary data.</text>
</comment>
<comment type="similarity">
    <text evidence="1">Belongs to the hemerythrin family.</text>
</comment>
<feature type="transmembrane region" description="Helical" evidence="5">
    <location>
        <begin position="317"/>
        <end position="343"/>
    </location>
</feature>
<keyword evidence="5" id="KW-1133">Transmembrane helix</keyword>
<reference evidence="7 8" key="1">
    <citation type="journal article" date="2022" name="bioRxiv">
        <title>Genomics of Preaxostyla Flagellates Illuminates Evolutionary Transitions and the Path Towards Mitochondrial Loss.</title>
        <authorList>
            <person name="Novak L.V.F."/>
            <person name="Treitli S.C."/>
            <person name="Pyrih J."/>
            <person name="Halakuc P."/>
            <person name="Pipaliya S.V."/>
            <person name="Vacek V."/>
            <person name="Brzon O."/>
            <person name="Soukal P."/>
            <person name="Eme L."/>
            <person name="Dacks J.B."/>
            <person name="Karnkowska A."/>
            <person name="Elias M."/>
            <person name="Hampl V."/>
        </authorList>
    </citation>
    <scope>NUCLEOTIDE SEQUENCE [LARGE SCALE GENOMIC DNA]</scope>
    <source>
        <strain evidence="7">NAU3</strain>
        <tissue evidence="7">Gut</tissue>
    </source>
</reference>
<feature type="transmembrane region" description="Helical" evidence="5">
    <location>
        <begin position="190"/>
        <end position="215"/>
    </location>
</feature>
<feature type="compositionally biased region" description="Polar residues" evidence="4">
    <location>
        <begin position="602"/>
        <end position="611"/>
    </location>
</feature>
<feature type="transmembrane region" description="Helical" evidence="5">
    <location>
        <begin position="107"/>
        <end position="130"/>
    </location>
</feature>
<feature type="compositionally biased region" description="Basic and acidic residues" evidence="4">
    <location>
        <begin position="1158"/>
        <end position="1202"/>
    </location>
</feature>
<feature type="transmembrane region" description="Helical" evidence="5">
    <location>
        <begin position="142"/>
        <end position="162"/>
    </location>
</feature>
<proteinExistence type="inferred from homology"/>
<dbReference type="InterPro" id="IPR057352">
    <property type="entry name" value="TPR_TmcB/C"/>
</dbReference>
<gene>
    <name evidence="7" type="ORF">BLNAU_5592</name>
</gene>
<dbReference type="PANTHER" id="PTHR31600:SF2">
    <property type="entry name" value="GAMETE ENRICHED GENE 10 PROTEIN-RELATED"/>
    <property type="match status" value="1"/>
</dbReference>
<evidence type="ECO:0000256" key="4">
    <source>
        <dbReference type="SAM" id="MobiDB-lite"/>
    </source>
</evidence>
<feature type="transmembrane region" description="Helical" evidence="5">
    <location>
        <begin position="659"/>
        <end position="684"/>
    </location>
</feature>
<keyword evidence="5" id="KW-0812">Transmembrane</keyword>
<feature type="compositionally biased region" description="Low complexity" evidence="4">
    <location>
        <begin position="977"/>
        <end position="986"/>
    </location>
</feature>
<dbReference type="EMBL" id="JARBJD010000029">
    <property type="protein sequence ID" value="KAK2959543.1"/>
    <property type="molecule type" value="Genomic_DNA"/>
</dbReference>
<dbReference type="InterPro" id="IPR035938">
    <property type="entry name" value="Hemerythrin-like_sf"/>
</dbReference>
<feature type="domain" description="TmcB/TmcC TPR repeats" evidence="6">
    <location>
        <begin position="474"/>
        <end position="579"/>
    </location>
</feature>
<keyword evidence="5" id="KW-0472">Membrane</keyword>
<evidence type="ECO:0000259" key="6">
    <source>
        <dbReference type="Pfam" id="PF25474"/>
    </source>
</evidence>
<feature type="compositionally biased region" description="Polar residues" evidence="4">
    <location>
        <begin position="999"/>
        <end position="1012"/>
    </location>
</feature>
<feature type="region of interest" description="Disordered" evidence="4">
    <location>
        <begin position="948"/>
        <end position="994"/>
    </location>
</feature>
<sequence>MADDNKSVSSVASTSQIQSLNQDQFKQRDVALFSFFFPLSKQRKHPNPSWEWAKYGIVILEMFALAFFCVDRTTHQQTTVSKGINFVDLSSLQPIIAKYTPFVSIGLLTYIVLLLIYLFLCAVLYTLIVSKQPWLISLIRNLTEITMTILFIPLLSLAITQFDCHIDPSKTVFYRGTTIQYFDNSEVLTVVGLAMSLIFLAIFFGLTFMYFLLIFQHNPKYGGFFSAPSFHFQLVEAILLFGSVFAMRMLIDWPFWRFAVTVGVSAVLVFWAIYQQPFYHFKGNFLAALKWTIFGCVRALLELGYLISGFIKTPNAAMIQLIITIVCGVVGLGCGIGLSILFFKLIKKRSKQRWLLTEDGMPLTDPDNPATNTLPKMKNYVLIEPAVRFIQEKEFKTFDYLTYVDLIYTTALKRHKTKADLQFHYANFLANFRKNHVKAQSVYRTARMSNPAWPLRFLLFCQTKEVSARGGVGNEMANAQFQAQMSKAEEMHDIAKNAMRDFFSNMTAPKPRLNVIPTLLHLIVVNEAKSRKIYEGMLNTHPQSTQLLRQYAALLLDIFHDEDMADIILARADQIEEDSTVTLPTASGGTDPQAALQPMDPNAQQDENASHMSGASGASGASMQKKKNKKKKKKKRGDALVTELGGSGGNDLKSTQTMVCVFLSLLHMAFIAVVIVALVVYITMSSTFSKDLSTLREITRLAEYTGRTATYGLMFIVHELQYGFLYVVPSDGKSPAVMQESIIRSGLAEGSAFLTLLTTRIFDLTSFTDPWVSPDVETYNIRMALEVNPWSELGTDPEPMVQDETLNSVTLLESLVLLAQKTSELANCEKVPTDDGSGRFKITYPTFLSDMLYLLANSQQPIMNGIKRAVFAYMDETTQSATTMIIVYVAILVGGGVLVMIAISFIAFYFTSQMMKIRKLALMDLLEVPKPKLQSVIRRLIATNGDETMTGTMTHSVDESMEEKSEGEEDGDKDAVSNDNASAASEEQSRQEGALITSTSNVSDSNNHTQMNPLAVPPPLQQIGLTQFATPSDFRLPQTSSLILSPTINPNQFQTPTLNATPGQTTSQVNNAPFKGTPLLGPSQNMPIGLQPMGLMQTTSLLSPSLTSGTGMPPQSMSLIQMPGQTPNFNPMMGGPMQPSTSPMNFQQLGMQGMMGGDLKKQEAKQKKAEEKKKKQEAEELKRKADEKRQREEEARRKKEEEAAILASGKASDAQKGYVRNVIADEKWTEKGYAEIDQLTHMHANLPSPLSFGIIIRVVLNLSLGILAIVALAVVSVVLVLQYSKTNVNITMSGMRTSVLSLIEFLNIRMLFNYANVTPKHNVTFPRSTNPVFKGFEHLSRNRTEIYNLLVGASMYFQQLHSATHYGDSIYAHTDDTYYDDIVTERLSTEENEKTLLQSAACFMETSEISLCNTKNRIFNIEFPVYGLSTLISQMRLYVWIAQTEYELLDSNNKRTYNDLHPIPRYIGSACRYDLRSGINSLTNEILASSQNSIALSQGILGAVSAVVCVFLFIALFVFSMMWLQRVMDNNMESKKLLELLPINREEKEIDLLPSMMTGYPPIDTARMKIIDAAGGVLESLTKNDKPEVLLQNIDYLMITTTQVFAEEEMEMDKRDYEHAEEHAREHLLLRQRLTVIADSFRRGDVPSMRISKRYLVRLYDRHFIDDDVQFGNTIPAEEKMALQLDVDEMAGEEANDVGELGEPGQE</sequence>
<feature type="region of interest" description="Disordered" evidence="4">
    <location>
        <begin position="1157"/>
        <end position="1208"/>
    </location>
</feature>
<feature type="transmembrane region" description="Helical" evidence="5">
    <location>
        <begin position="1500"/>
        <end position="1524"/>
    </location>
</feature>
<feature type="compositionally biased region" description="Basic residues" evidence="4">
    <location>
        <begin position="624"/>
        <end position="636"/>
    </location>
</feature>
<evidence type="ECO:0000256" key="2">
    <source>
        <dbReference type="ARBA" id="ARBA00022723"/>
    </source>
</evidence>
<dbReference type="CDD" id="cd12107">
    <property type="entry name" value="Hemerythrin"/>
    <property type="match status" value="1"/>
</dbReference>
<accession>A0ABQ9Y769</accession>
<feature type="transmembrane region" description="Helical" evidence="5">
    <location>
        <begin position="1258"/>
        <end position="1283"/>
    </location>
</feature>
<evidence type="ECO:0000256" key="3">
    <source>
        <dbReference type="ARBA" id="ARBA00023004"/>
    </source>
</evidence>